<dbReference type="SUPFAM" id="SSF52467">
    <property type="entry name" value="DHS-like NAD/FAD-binding domain"/>
    <property type="match status" value="1"/>
</dbReference>
<comment type="caution">
    <text evidence="1">The sequence shown here is derived from an EMBL/GenBank/DDBJ whole genome shotgun (WGS) entry which is preliminary data.</text>
</comment>
<evidence type="ECO:0000313" key="2">
    <source>
        <dbReference type="Proteomes" id="UP000016201"/>
    </source>
</evidence>
<keyword evidence="2" id="KW-1185">Reference proteome</keyword>
<reference evidence="1 2" key="1">
    <citation type="submission" date="2013-03" db="EMBL/GenBank/DDBJ databases">
        <title>The Genome Sequence of Acinetobacter tandoii CIP 107469.</title>
        <authorList>
            <consortium name="The Broad Institute Genome Sequencing Platform"/>
            <consortium name="The Broad Institute Genome Sequencing Center for Infectious Disease"/>
            <person name="Cerqueira G."/>
            <person name="Feldgarden M."/>
            <person name="Courvalin P."/>
            <person name="Perichon B."/>
            <person name="Grillot-Courvalin C."/>
            <person name="Clermont D."/>
            <person name="Rocha E."/>
            <person name="Yoon E.-J."/>
            <person name="Nemec A."/>
            <person name="Walker B."/>
            <person name="Young S.K."/>
            <person name="Zeng Q."/>
            <person name="Gargeya S."/>
            <person name="Fitzgerald M."/>
            <person name="Haas B."/>
            <person name="Abouelleil A."/>
            <person name="Alvarado L."/>
            <person name="Arachchi H.M."/>
            <person name="Berlin A.M."/>
            <person name="Chapman S.B."/>
            <person name="Dewar J."/>
            <person name="Goldberg J."/>
            <person name="Griggs A."/>
            <person name="Gujja S."/>
            <person name="Hansen M."/>
            <person name="Howarth C."/>
            <person name="Imamovic A."/>
            <person name="Larimer J."/>
            <person name="McCowan C."/>
            <person name="Murphy C."/>
            <person name="Neiman D."/>
            <person name="Pearson M."/>
            <person name="Priest M."/>
            <person name="Roberts A."/>
            <person name="Saif S."/>
            <person name="Shea T."/>
            <person name="Sisk P."/>
            <person name="Sykes S."/>
            <person name="Wortman J."/>
            <person name="Nusbaum C."/>
            <person name="Birren B."/>
        </authorList>
    </citation>
    <scope>NUCLEOTIDE SEQUENCE [LARGE SCALE GENOMIC DNA]</scope>
    <source>
        <strain evidence="1 2">CIP 107469</strain>
    </source>
</reference>
<dbReference type="InterPro" id="IPR029035">
    <property type="entry name" value="DHS-like_NAD/FAD-binding_dom"/>
</dbReference>
<dbReference type="PATRIC" id="fig|1120927.3.peg.893"/>
<dbReference type="Proteomes" id="UP000016201">
    <property type="component" value="Unassembled WGS sequence"/>
</dbReference>
<gene>
    <name evidence="1" type="ORF">I593_00930</name>
</gene>
<proteinExistence type="predicted"/>
<name>R9B6C0_9GAMM</name>
<dbReference type="Pfam" id="PF13289">
    <property type="entry name" value="SIR2_2"/>
    <property type="match status" value="1"/>
</dbReference>
<organism evidence="1 2">
    <name type="scientific">Acinetobacter tandoii DSM 14970 = CIP 107469</name>
    <dbReference type="NCBI Taxonomy" id="1120927"/>
    <lineage>
        <taxon>Bacteria</taxon>
        <taxon>Pseudomonadati</taxon>
        <taxon>Pseudomonadota</taxon>
        <taxon>Gammaproteobacteria</taxon>
        <taxon>Moraxellales</taxon>
        <taxon>Moraxellaceae</taxon>
        <taxon>Acinetobacter</taxon>
    </lineage>
</organism>
<dbReference type="AlphaFoldDB" id="R9B6C0"/>
<evidence type="ECO:0000313" key="1">
    <source>
        <dbReference type="EMBL" id="EOR10003.1"/>
    </source>
</evidence>
<dbReference type="RefSeq" id="WP_016166047.1">
    <property type="nucleotide sequence ID" value="NZ_JHZG01000014.1"/>
</dbReference>
<protein>
    <submittedName>
        <fullName evidence="1">Uncharacterized protein</fullName>
    </submittedName>
</protein>
<dbReference type="EMBL" id="AQFM01000027">
    <property type="protein sequence ID" value="EOR10003.1"/>
    <property type="molecule type" value="Genomic_DNA"/>
</dbReference>
<accession>R9B6C0</accession>
<sequence>MEAEVLIDNILERIDEGGPRSYYSFETFIVHLLKYHIEKQNKKFLVKIEPSYAGDGLAPQGFDNFLGPTLIEIKFNLAAQPINVIISKLCAHISSMIKEVVLSDLIIISAKSVPEKIREKILTRFEQESVPFRIHIWGPEEINKIASQHRARVNEIANNLFALRLESAVSKPTIDWKSERDKVVTSLKESYQKGQFSLFLGAGVSSSAGMPDWNTLLSSLFVTYLTQEFDSDVDVSDKDISELVNRLNVVDEPSALMAARYLRKGLVKNTTEAKEFKNAITKNLYKLRDSNFEINSRLIKSIACMCIPRRTGAKVRSIITYNFDDLLERQLTSNNILHSCIYSDRESYDPDELPVYHVHGFLPEERNKYEGLDNSTLVFSEEGYHQIYSDTYHWSNLVQLNGLRENNCLMIGLSMTDPNLRRLLDISARNIERSKHYAFMKRLALKSFAYDNKSTKNPVIDNLEGAEKFLQRHHNLNEELMKELGVTIIWYEDYDDIPFIIEEVTRY</sequence>